<feature type="compositionally biased region" description="Low complexity" evidence="1">
    <location>
        <begin position="205"/>
        <end position="215"/>
    </location>
</feature>
<dbReference type="Proteomes" id="UP000178943">
    <property type="component" value="Unassembled WGS sequence"/>
</dbReference>
<evidence type="ECO:0000256" key="2">
    <source>
        <dbReference type="SAM" id="Phobius"/>
    </source>
</evidence>
<proteinExistence type="predicted"/>
<dbReference type="STRING" id="1817863.A2Y62_17245"/>
<reference evidence="3 4" key="1">
    <citation type="journal article" date="2016" name="Nat. Commun.">
        <title>Thousands of microbial genomes shed light on interconnected biogeochemical processes in an aquifer system.</title>
        <authorList>
            <person name="Anantharaman K."/>
            <person name="Brown C.T."/>
            <person name="Hug L.A."/>
            <person name="Sharon I."/>
            <person name="Castelle C.J."/>
            <person name="Probst A.J."/>
            <person name="Thomas B.C."/>
            <person name="Singh A."/>
            <person name="Wilkins M.J."/>
            <person name="Karaoz U."/>
            <person name="Brodie E.L."/>
            <person name="Williams K.H."/>
            <person name="Hubbard S.S."/>
            <person name="Banfield J.F."/>
        </authorList>
    </citation>
    <scope>NUCLEOTIDE SEQUENCE [LARGE SCALE GENOMIC DNA]</scope>
</reference>
<evidence type="ECO:0000313" key="3">
    <source>
        <dbReference type="EMBL" id="OGF62393.1"/>
    </source>
</evidence>
<gene>
    <name evidence="3" type="ORF">A2Y62_17245</name>
</gene>
<feature type="compositionally biased region" description="Pro residues" evidence="1">
    <location>
        <begin position="240"/>
        <end position="261"/>
    </location>
</feature>
<keyword evidence="2" id="KW-1133">Transmembrane helix</keyword>
<feature type="region of interest" description="Disordered" evidence="1">
    <location>
        <begin position="126"/>
        <end position="261"/>
    </location>
</feature>
<sequence length="261" mass="28988">MSKKQKRDFLFTVFIFLPIFFILVSVTLPDSETIECKEGLISLNIENKSLETLVQKLGESCNINIFLDQNARNVLINAQIKSYPVEYAFSKILEGTGLNFIIYNNKLSEKPWTVFIGPTKGPGEQASYVEMKNSSSQSSARNSNYNPATSYQPPQPSRNENPQEKKPQQVHSSPSYVTNVSIPTAGSPQTTSNNETKSTIPTAGSPYTSPKRTSPSPTPPRRPDPYEHRRDPQRKQPEQVPIPEPTPNNPNNPVPPNTGSG</sequence>
<evidence type="ECO:0008006" key="5">
    <source>
        <dbReference type="Google" id="ProtNLM"/>
    </source>
</evidence>
<evidence type="ECO:0000313" key="4">
    <source>
        <dbReference type="Proteomes" id="UP000178943"/>
    </source>
</evidence>
<dbReference type="EMBL" id="MFGW01000180">
    <property type="protein sequence ID" value="OGF62393.1"/>
    <property type="molecule type" value="Genomic_DNA"/>
</dbReference>
<feature type="compositionally biased region" description="Basic and acidic residues" evidence="1">
    <location>
        <begin position="221"/>
        <end position="237"/>
    </location>
</feature>
<accession>A0A1F5VG02</accession>
<feature type="compositionally biased region" description="Polar residues" evidence="1">
    <location>
        <begin position="147"/>
        <end position="160"/>
    </location>
</feature>
<feature type="transmembrane region" description="Helical" evidence="2">
    <location>
        <begin position="9"/>
        <end position="28"/>
    </location>
</feature>
<feature type="compositionally biased region" description="Polar residues" evidence="1">
    <location>
        <begin position="169"/>
        <end position="202"/>
    </location>
</feature>
<keyword evidence="2" id="KW-0472">Membrane</keyword>
<name>A0A1F5VG02_9BACT</name>
<evidence type="ECO:0000256" key="1">
    <source>
        <dbReference type="SAM" id="MobiDB-lite"/>
    </source>
</evidence>
<comment type="caution">
    <text evidence="3">The sequence shown here is derived from an EMBL/GenBank/DDBJ whole genome shotgun (WGS) entry which is preliminary data.</text>
</comment>
<keyword evidence="2" id="KW-0812">Transmembrane</keyword>
<protein>
    <recommendedName>
        <fullName evidence="5">Secretin/TonB short N-terminal domain-containing protein</fullName>
    </recommendedName>
</protein>
<dbReference type="AlphaFoldDB" id="A0A1F5VG02"/>
<feature type="compositionally biased region" description="Low complexity" evidence="1">
    <location>
        <begin position="133"/>
        <end position="146"/>
    </location>
</feature>
<organism evidence="3 4">
    <name type="scientific">Candidatus Fischerbacteria bacterium RBG_13_37_8</name>
    <dbReference type="NCBI Taxonomy" id="1817863"/>
    <lineage>
        <taxon>Bacteria</taxon>
        <taxon>Candidatus Fischeribacteriota</taxon>
    </lineage>
</organism>